<evidence type="ECO:0000256" key="2">
    <source>
        <dbReference type="RuleBase" id="RU004447"/>
    </source>
</evidence>
<dbReference type="Proteomes" id="UP000177722">
    <property type="component" value="Unassembled WGS sequence"/>
</dbReference>
<dbReference type="GO" id="GO:0006508">
    <property type="term" value="P:proteolysis"/>
    <property type="evidence" value="ECO:0007669"/>
    <property type="project" value="InterPro"/>
</dbReference>
<proteinExistence type="inferred from homology"/>
<dbReference type="Pfam" id="PF00675">
    <property type="entry name" value="Peptidase_M16"/>
    <property type="match status" value="1"/>
</dbReference>
<gene>
    <name evidence="5" type="ORF">A3B16_01985</name>
</gene>
<dbReference type="InterPro" id="IPR011249">
    <property type="entry name" value="Metalloenz_LuxS/M16"/>
</dbReference>
<dbReference type="PANTHER" id="PTHR11851">
    <property type="entry name" value="METALLOPROTEASE"/>
    <property type="match status" value="1"/>
</dbReference>
<evidence type="ECO:0000313" key="5">
    <source>
        <dbReference type="EMBL" id="OHB05224.1"/>
    </source>
</evidence>
<organism evidence="5 6">
    <name type="scientific">Candidatus Zambryskibacteria bacterium RIFCSPLOWO2_01_FULL_45_43</name>
    <dbReference type="NCBI Taxonomy" id="1802762"/>
    <lineage>
        <taxon>Bacteria</taxon>
        <taxon>Candidatus Zambryskiibacteriota</taxon>
    </lineage>
</organism>
<feature type="domain" description="Peptidase M16 C-terminal" evidence="4">
    <location>
        <begin position="168"/>
        <end position="342"/>
    </location>
</feature>
<comment type="similarity">
    <text evidence="1 2">Belongs to the peptidase M16 family.</text>
</comment>
<evidence type="ECO:0000256" key="1">
    <source>
        <dbReference type="ARBA" id="ARBA00007261"/>
    </source>
</evidence>
<dbReference type="Pfam" id="PF05193">
    <property type="entry name" value="Peptidase_M16_C"/>
    <property type="match status" value="1"/>
</dbReference>
<accession>A0A1G2U6Z4</accession>
<dbReference type="InterPro" id="IPR011765">
    <property type="entry name" value="Pept_M16_N"/>
</dbReference>
<sequence length="425" mass="46742">MSAFKKYVLSSGLRVMLAPQAGSLATTALVLVEAGSKYEQKSNNGISHFLEHLCFKGTVKRPTALDITSELESMGSVYNAFTGHELTGYWAKAHPGKLDAVLEIVADLYANPIFNEKEIEKEKGVVIEELNMYEDTPMRKVGDLFTGLLYGDQPAGWDVGGTKEAIRSLKREDIIAYRKQHYVAKATTVVVAGAFNEKKILAQIKELFRDVPIAKKFSKVAVKEAQTVPAILVREKKSDQTHIVLGFRAFDMFDKRRYALEVLGDILGGGMSSRLFQKVREDLGAAYYVRAGADLFTDHGFFAVSSGLDNTRAQQVIKAILEELRKISSLPVSAKELQRSKSHLVGSMMIGLETSDALASFYGEQELFHKKLVTPEEVAKKVEAVTAAEILAAAKAIIKNEGMNLAVIGPFQEEAEFKKILTLGA</sequence>
<reference evidence="5 6" key="1">
    <citation type="journal article" date="2016" name="Nat. Commun.">
        <title>Thousands of microbial genomes shed light on interconnected biogeochemical processes in an aquifer system.</title>
        <authorList>
            <person name="Anantharaman K."/>
            <person name="Brown C.T."/>
            <person name="Hug L.A."/>
            <person name="Sharon I."/>
            <person name="Castelle C.J."/>
            <person name="Probst A.J."/>
            <person name="Thomas B.C."/>
            <person name="Singh A."/>
            <person name="Wilkins M.J."/>
            <person name="Karaoz U."/>
            <person name="Brodie E.L."/>
            <person name="Williams K.H."/>
            <person name="Hubbard S.S."/>
            <person name="Banfield J.F."/>
        </authorList>
    </citation>
    <scope>NUCLEOTIDE SEQUENCE [LARGE SCALE GENOMIC DNA]</scope>
</reference>
<name>A0A1G2U6Z4_9BACT</name>
<dbReference type="InterPro" id="IPR007863">
    <property type="entry name" value="Peptidase_M16_C"/>
</dbReference>
<dbReference type="Gene3D" id="3.30.830.10">
    <property type="entry name" value="Metalloenzyme, LuxS/M16 peptidase-like"/>
    <property type="match status" value="2"/>
</dbReference>
<evidence type="ECO:0000313" key="6">
    <source>
        <dbReference type="Proteomes" id="UP000177722"/>
    </source>
</evidence>
<dbReference type="InterPro" id="IPR001431">
    <property type="entry name" value="Pept_M16_Zn_BS"/>
</dbReference>
<dbReference type="PANTHER" id="PTHR11851:SF49">
    <property type="entry name" value="MITOCHONDRIAL-PROCESSING PEPTIDASE SUBUNIT ALPHA"/>
    <property type="match status" value="1"/>
</dbReference>
<dbReference type="InterPro" id="IPR050361">
    <property type="entry name" value="MPP/UQCRC_Complex"/>
</dbReference>
<evidence type="ECO:0000259" key="3">
    <source>
        <dbReference type="Pfam" id="PF00675"/>
    </source>
</evidence>
<dbReference type="GO" id="GO:0004222">
    <property type="term" value="F:metalloendopeptidase activity"/>
    <property type="evidence" value="ECO:0007669"/>
    <property type="project" value="InterPro"/>
</dbReference>
<evidence type="ECO:0000259" key="4">
    <source>
        <dbReference type="Pfam" id="PF05193"/>
    </source>
</evidence>
<evidence type="ECO:0008006" key="7">
    <source>
        <dbReference type="Google" id="ProtNLM"/>
    </source>
</evidence>
<dbReference type="EMBL" id="MHWF01000024">
    <property type="protein sequence ID" value="OHB05224.1"/>
    <property type="molecule type" value="Genomic_DNA"/>
</dbReference>
<dbReference type="AlphaFoldDB" id="A0A1G2U6Z4"/>
<feature type="domain" description="Peptidase M16 N-terminal" evidence="3">
    <location>
        <begin position="25"/>
        <end position="144"/>
    </location>
</feature>
<dbReference type="PROSITE" id="PS00143">
    <property type="entry name" value="INSULINASE"/>
    <property type="match status" value="1"/>
</dbReference>
<comment type="caution">
    <text evidence="5">The sequence shown here is derived from an EMBL/GenBank/DDBJ whole genome shotgun (WGS) entry which is preliminary data.</text>
</comment>
<protein>
    <recommendedName>
        <fullName evidence="7">Peptidase M16</fullName>
    </recommendedName>
</protein>
<dbReference type="GO" id="GO:0046872">
    <property type="term" value="F:metal ion binding"/>
    <property type="evidence" value="ECO:0007669"/>
    <property type="project" value="InterPro"/>
</dbReference>
<dbReference type="SUPFAM" id="SSF63411">
    <property type="entry name" value="LuxS/MPP-like metallohydrolase"/>
    <property type="match status" value="2"/>
</dbReference>